<keyword evidence="9" id="KW-0597">Phosphoprotein</keyword>
<accession>A0ABS9Z349</accession>
<keyword evidence="15" id="KW-0411">Iron-sulfur</keyword>
<evidence type="ECO:0000256" key="17">
    <source>
        <dbReference type="ARBA" id="ARBA00030800"/>
    </source>
</evidence>
<evidence type="ECO:0000256" key="7">
    <source>
        <dbReference type="ARBA" id="ARBA00022485"/>
    </source>
</evidence>
<evidence type="ECO:0000256" key="1">
    <source>
        <dbReference type="ARBA" id="ARBA00000085"/>
    </source>
</evidence>
<dbReference type="PROSITE" id="PS50885">
    <property type="entry name" value="HAMP"/>
    <property type="match status" value="1"/>
</dbReference>
<evidence type="ECO:0000256" key="6">
    <source>
        <dbReference type="ARBA" id="ARBA00017322"/>
    </source>
</evidence>
<evidence type="ECO:0000259" key="19">
    <source>
        <dbReference type="PROSITE" id="PS50109"/>
    </source>
</evidence>
<feature type="domain" description="Histidine kinase" evidence="19">
    <location>
        <begin position="248"/>
        <end position="441"/>
    </location>
</feature>
<comment type="subcellular location">
    <subcellularLocation>
        <location evidence="4">Cytoplasm</location>
    </subcellularLocation>
    <subcellularLocation>
        <location evidence="3">Membrane</location>
    </subcellularLocation>
</comment>
<evidence type="ECO:0000256" key="9">
    <source>
        <dbReference type="ARBA" id="ARBA00022553"/>
    </source>
</evidence>
<keyword evidence="14" id="KW-0902">Two-component regulatory system</keyword>
<evidence type="ECO:0000259" key="20">
    <source>
        <dbReference type="PROSITE" id="PS50885"/>
    </source>
</evidence>
<keyword evidence="18" id="KW-0175">Coiled coil</keyword>
<evidence type="ECO:0000256" key="14">
    <source>
        <dbReference type="ARBA" id="ARBA00023012"/>
    </source>
</evidence>
<feature type="coiled-coil region" evidence="18">
    <location>
        <begin position="213"/>
        <end position="240"/>
    </location>
</feature>
<evidence type="ECO:0000256" key="5">
    <source>
        <dbReference type="ARBA" id="ARBA00012438"/>
    </source>
</evidence>
<dbReference type="InterPro" id="IPR050482">
    <property type="entry name" value="Sensor_HK_TwoCompSys"/>
</dbReference>
<dbReference type="PANTHER" id="PTHR24421">
    <property type="entry name" value="NITRATE/NITRITE SENSOR PROTEIN NARX-RELATED"/>
    <property type="match status" value="1"/>
</dbReference>
<comment type="function">
    <text evidence="16">Member of the two-component regulatory system NreB/NreC involved in the control of dissimilatory nitrate/nitrite reduction in response to oxygen. NreB functions as a direct oxygen sensor histidine kinase which is autophosphorylated, in the absence of oxygen, probably at the conserved histidine residue, and transfers its phosphate group probably to a conserved aspartate residue of NreC. NreB/NreC activates the expression of the nitrate (narGHJI) and nitrite (nir) reductase operons, as well as the putative nitrate transporter gene narT.</text>
</comment>
<dbReference type="InterPro" id="IPR004358">
    <property type="entry name" value="Sig_transdc_His_kin-like_C"/>
</dbReference>
<dbReference type="InterPro" id="IPR036890">
    <property type="entry name" value="HATPase_C_sf"/>
</dbReference>
<comment type="caution">
    <text evidence="21">The sequence shown here is derived from an EMBL/GenBank/DDBJ whole genome shotgun (WGS) entry which is preliminary data.</text>
</comment>
<evidence type="ECO:0000313" key="21">
    <source>
        <dbReference type="EMBL" id="MCI4682078.1"/>
    </source>
</evidence>
<dbReference type="GO" id="GO:0016301">
    <property type="term" value="F:kinase activity"/>
    <property type="evidence" value="ECO:0007669"/>
    <property type="project" value="UniProtKB-KW"/>
</dbReference>
<dbReference type="InterPro" id="IPR011712">
    <property type="entry name" value="Sig_transdc_His_kin_sub3_dim/P"/>
</dbReference>
<organism evidence="21 22">
    <name type="scientific">Candidatus Rhodoblastus alkanivorans</name>
    <dbReference type="NCBI Taxonomy" id="2954117"/>
    <lineage>
        <taxon>Bacteria</taxon>
        <taxon>Pseudomonadati</taxon>
        <taxon>Pseudomonadota</taxon>
        <taxon>Alphaproteobacteria</taxon>
        <taxon>Hyphomicrobiales</taxon>
        <taxon>Rhodoblastaceae</taxon>
        <taxon>Rhodoblastus</taxon>
    </lineage>
</organism>
<evidence type="ECO:0000256" key="18">
    <source>
        <dbReference type="SAM" id="Coils"/>
    </source>
</evidence>
<dbReference type="Gene3D" id="1.20.5.1930">
    <property type="match status" value="1"/>
</dbReference>
<comment type="cofactor">
    <cofactor evidence="2">
        <name>[4Fe-4S] cluster</name>
        <dbReference type="ChEBI" id="CHEBI:49883"/>
    </cofactor>
</comment>
<keyword evidence="7" id="KW-0004">4Fe-4S</keyword>
<dbReference type="InterPro" id="IPR003594">
    <property type="entry name" value="HATPase_dom"/>
</dbReference>
<dbReference type="SUPFAM" id="SSF55874">
    <property type="entry name" value="ATPase domain of HSP90 chaperone/DNA topoisomerase II/histidine kinase"/>
    <property type="match status" value="1"/>
</dbReference>
<dbReference type="EC" id="2.7.13.3" evidence="5"/>
<dbReference type="InterPro" id="IPR003660">
    <property type="entry name" value="HAMP_dom"/>
</dbReference>
<dbReference type="PRINTS" id="PR00344">
    <property type="entry name" value="BCTRLSENSOR"/>
</dbReference>
<evidence type="ECO:0000313" key="22">
    <source>
        <dbReference type="Proteomes" id="UP001139104"/>
    </source>
</evidence>
<dbReference type="Pfam" id="PF02518">
    <property type="entry name" value="HATPase_c"/>
    <property type="match status" value="1"/>
</dbReference>
<dbReference type="PANTHER" id="PTHR24421:SF58">
    <property type="entry name" value="SIGNAL TRANSDUCTION HISTIDINE-PROTEIN KINASE_PHOSPHATASE UHPB"/>
    <property type="match status" value="1"/>
</dbReference>
<dbReference type="RefSeq" id="WP_243066112.1">
    <property type="nucleotide sequence ID" value="NZ_JAIVFK010000002.1"/>
</dbReference>
<keyword evidence="10" id="KW-0808">Transferase</keyword>
<name>A0ABS9Z349_9HYPH</name>
<feature type="domain" description="HAMP" evidence="20">
    <location>
        <begin position="173"/>
        <end position="225"/>
    </location>
</feature>
<gene>
    <name evidence="21" type="ORF">K2U94_04750</name>
</gene>
<sequence>MSLKIRIDLLFGLVLLLGLAADIGRMAVNARARVQAESAAMTRVTRDFVEAAFNNFHGAPAPEASLRHLARSLDSLRHVRIAFVHDTGQIPAAALAPDISRRESPSWFDALIHARAHLTILPAVIDGRKYGDIVIASDPADEVNEVWQDVRNLALTGGAIALAALIGASFILGRTLAPLESCAGALGALRDGDYRTRVEAAGSPEFHDLCAKINALAAALQSLSDANRALIQRLMEVQEDERKRIARELHDEIGPYLFALRANASLLEKGLKNSGQEELERRVAAIRGEIESLQGHNKRILRQLRPPALDELGLCEALKILVDGWRETEPGVDIELSLPQGLDPPDEKTGLALYRLVQEALTNIYRHARATHASIVLSRNVSPPEIRVRVQDDGVGIDPSKPPGLGLTGMRERVLSLGGSLSFGEAPGGGGLVEAALPLAQGKDL</sequence>
<keyword evidence="13" id="KW-0408">Iron</keyword>
<keyword evidence="11" id="KW-0479">Metal-binding</keyword>
<keyword evidence="12 21" id="KW-0418">Kinase</keyword>
<dbReference type="Gene3D" id="6.10.340.10">
    <property type="match status" value="1"/>
</dbReference>
<dbReference type="Proteomes" id="UP001139104">
    <property type="component" value="Unassembled WGS sequence"/>
</dbReference>
<dbReference type="PROSITE" id="PS50109">
    <property type="entry name" value="HIS_KIN"/>
    <property type="match status" value="1"/>
</dbReference>
<evidence type="ECO:0000256" key="15">
    <source>
        <dbReference type="ARBA" id="ARBA00023014"/>
    </source>
</evidence>
<evidence type="ECO:0000256" key="2">
    <source>
        <dbReference type="ARBA" id="ARBA00001966"/>
    </source>
</evidence>
<protein>
    <recommendedName>
        <fullName evidence="6">Oxygen sensor histidine kinase NreB</fullName>
        <ecNumber evidence="5">2.7.13.3</ecNumber>
    </recommendedName>
    <alternativeName>
        <fullName evidence="17">Nitrogen regulation protein B</fullName>
    </alternativeName>
</protein>
<dbReference type="SMART" id="SM00387">
    <property type="entry name" value="HATPase_c"/>
    <property type="match status" value="1"/>
</dbReference>
<dbReference type="SMART" id="SM00304">
    <property type="entry name" value="HAMP"/>
    <property type="match status" value="1"/>
</dbReference>
<evidence type="ECO:0000256" key="13">
    <source>
        <dbReference type="ARBA" id="ARBA00023004"/>
    </source>
</evidence>
<dbReference type="Pfam" id="PF00672">
    <property type="entry name" value="HAMP"/>
    <property type="match status" value="1"/>
</dbReference>
<keyword evidence="8" id="KW-0963">Cytoplasm</keyword>
<evidence type="ECO:0000256" key="16">
    <source>
        <dbReference type="ARBA" id="ARBA00024827"/>
    </source>
</evidence>
<evidence type="ECO:0000256" key="10">
    <source>
        <dbReference type="ARBA" id="ARBA00022679"/>
    </source>
</evidence>
<dbReference type="CDD" id="cd16917">
    <property type="entry name" value="HATPase_UhpB-NarQ-NarX-like"/>
    <property type="match status" value="1"/>
</dbReference>
<evidence type="ECO:0000256" key="11">
    <source>
        <dbReference type="ARBA" id="ARBA00022723"/>
    </source>
</evidence>
<dbReference type="InterPro" id="IPR005467">
    <property type="entry name" value="His_kinase_dom"/>
</dbReference>
<evidence type="ECO:0000256" key="4">
    <source>
        <dbReference type="ARBA" id="ARBA00004496"/>
    </source>
</evidence>
<dbReference type="Pfam" id="PF07730">
    <property type="entry name" value="HisKA_3"/>
    <property type="match status" value="1"/>
</dbReference>
<keyword evidence="22" id="KW-1185">Reference proteome</keyword>
<proteinExistence type="predicted"/>
<evidence type="ECO:0000256" key="8">
    <source>
        <dbReference type="ARBA" id="ARBA00022490"/>
    </source>
</evidence>
<reference evidence="21" key="1">
    <citation type="journal article" date="2022" name="ISME J.">
        <title>Identification of active gaseous-alkane degraders at natural gas seeps.</title>
        <authorList>
            <person name="Farhan Ul Haque M."/>
            <person name="Hernandez M."/>
            <person name="Crombie A.T."/>
            <person name="Murrell J.C."/>
        </authorList>
    </citation>
    <scope>NUCLEOTIDE SEQUENCE</scope>
    <source>
        <strain evidence="21">PC2</strain>
    </source>
</reference>
<evidence type="ECO:0000256" key="3">
    <source>
        <dbReference type="ARBA" id="ARBA00004370"/>
    </source>
</evidence>
<comment type="catalytic activity">
    <reaction evidence="1">
        <text>ATP + protein L-histidine = ADP + protein N-phospho-L-histidine.</text>
        <dbReference type="EC" id="2.7.13.3"/>
    </reaction>
</comment>
<dbReference type="Gene3D" id="3.30.565.10">
    <property type="entry name" value="Histidine kinase-like ATPase, C-terminal domain"/>
    <property type="match status" value="1"/>
</dbReference>
<evidence type="ECO:0000256" key="12">
    <source>
        <dbReference type="ARBA" id="ARBA00022777"/>
    </source>
</evidence>
<dbReference type="EMBL" id="JAIVFP010000001">
    <property type="protein sequence ID" value="MCI4682078.1"/>
    <property type="molecule type" value="Genomic_DNA"/>
</dbReference>